<dbReference type="PANTHER" id="PTHR46696:SF1">
    <property type="entry name" value="CYTOCHROME P450 YJIB-RELATED"/>
    <property type="match status" value="1"/>
</dbReference>
<keyword evidence="3 7" id="KW-0479">Metal-binding</keyword>
<evidence type="ECO:0000256" key="4">
    <source>
        <dbReference type="ARBA" id="ARBA00023002"/>
    </source>
</evidence>
<evidence type="ECO:0000256" key="5">
    <source>
        <dbReference type="ARBA" id="ARBA00023004"/>
    </source>
</evidence>
<dbReference type="PRINTS" id="PR00359">
    <property type="entry name" value="BP450"/>
</dbReference>
<evidence type="ECO:0000256" key="3">
    <source>
        <dbReference type="ARBA" id="ARBA00022723"/>
    </source>
</evidence>
<keyword evidence="2 7" id="KW-0349">Heme</keyword>
<sequence length="407" mass="45422">MVNVQTHHREVVPSCPFRHDEALEPDPFLTRMRTDSPVAKVRLPYGEGDAWLVTRHDDVRTVTSDRRFSRAALIGRDFPRITPAPIAQREAINLMDPPALNRVRRLVAKALSTPQVEALRPWARRTVDALLDTMVEHGPPADVVEHLAARLPLMTICELLDIPEPDRPALRRWAAAMMSMRPADRVTAAGTKTAMRAYFDRLTAARRRDPGDDLVSALATARVNGDVLTDAELSVLAMLLVVTGHDTTTYEICDITYTLLTHPGHLARLRSWPESLPRAIEELLRFIPFRQGVGIPRVALEDVEVGGVTIRAGEAVHVSYLAANRDGFAYDRPDEIDFDRDDPVPHLTFGHGSHHCLGSHLARMVLQVAIGGLLARFPTLRLAVPARDVRWSTASIWRYPLTLPVAW</sequence>
<keyword evidence="6 7" id="KW-0503">Monooxygenase</keyword>
<keyword evidence="9" id="KW-1185">Reference proteome</keyword>
<dbReference type="InterPro" id="IPR001128">
    <property type="entry name" value="Cyt_P450"/>
</dbReference>
<reference evidence="8 9" key="1">
    <citation type="submission" date="2018-11" db="EMBL/GenBank/DDBJ databases">
        <title>Sequencing the genomes of 1000 actinobacteria strains.</title>
        <authorList>
            <person name="Klenk H.-P."/>
        </authorList>
    </citation>
    <scope>NUCLEOTIDE SEQUENCE [LARGE SCALE GENOMIC DNA]</scope>
    <source>
        <strain evidence="8 9">DSM 44231</strain>
    </source>
</reference>
<dbReference type="GO" id="GO:0016705">
    <property type="term" value="F:oxidoreductase activity, acting on paired donors, with incorporation or reduction of molecular oxygen"/>
    <property type="evidence" value="ECO:0007669"/>
    <property type="project" value="InterPro"/>
</dbReference>
<comment type="similarity">
    <text evidence="1 7">Belongs to the cytochrome P450 family.</text>
</comment>
<evidence type="ECO:0000256" key="6">
    <source>
        <dbReference type="ARBA" id="ARBA00023033"/>
    </source>
</evidence>
<dbReference type="AlphaFoldDB" id="A0A3N1H2T7"/>
<dbReference type="Gene3D" id="1.10.630.10">
    <property type="entry name" value="Cytochrome P450"/>
    <property type="match status" value="1"/>
</dbReference>
<accession>A0A3N1H2T7</accession>
<keyword evidence="4 7" id="KW-0560">Oxidoreductase</keyword>
<gene>
    <name evidence="8" type="ORF">EDD40_2097</name>
</gene>
<keyword evidence="5 7" id="KW-0408">Iron</keyword>
<dbReference type="InterPro" id="IPR036396">
    <property type="entry name" value="Cyt_P450_sf"/>
</dbReference>
<name>A0A3N1H2T7_9PSEU</name>
<dbReference type="PROSITE" id="PS00086">
    <property type="entry name" value="CYTOCHROME_P450"/>
    <property type="match status" value="1"/>
</dbReference>
<dbReference type="InterPro" id="IPR017972">
    <property type="entry name" value="Cyt_P450_CS"/>
</dbReference>
<dbReference type="EMBL" id="RJKM01000001">
    <property type="protein sequence ID" value="ROP36819.1"/>
    <property type="molecule type" value="Genomic_DNA"/>
</dbReference>
<organism evidence="8 9">
    <name type="scientific">Saccharothrix texasensis</name>
    <dbReference type="NCBI Taxonomy" id="103734"/>
    <lineage>
        <taxon>Bacteria</taxon>
        <taxon>Bacillati</taxon>
        <taxon>Actinomycetota</taxon>
        <taxon>Actinomycetes</taxon>
        <taxon>Pseudonocardiales</taxon>
        <taxon>Pseudonocardiaceae</taxon>
        <taxon>Saccharothrix</taxon>
    </lineage>
</organism>
<dbReference type="SUPFAM" id="SSF48264">
    <property type="entry name" value="Cytochrome P450"/>
    <property type="match status" value="1"/>
</dbReference>
<comment type="caution">
    <text evidence="8">The sequence shown here is derived from an EMBL/GenBank/DDBJ whole genome shotgun (WGS) entry which is preliminary data.</text>
</comment>
<dbReference type="FunFam" id="1.10.630.10:FF:000018">
    <property type="entry name" value="Cytochrome P450 monooxygenase"/>
    <property type="match status" value="1"/>
</dbReference>
<dbReference type="PANTHER" id="PTHR46696">
    <property type="entry name" value="P450, PUTATIVE (EUROFUNG)-RELATED"/>
    <property type="match status" value="1"/>
</dbReference>
<dbReference type="Proteomes" id="UP000268727">
    <property type="component" value="Unassembled WGS sequence"/>
</dbReference>
<protein>
    <submittedName>
        <fullName evidence="8">Cytochrome P450</fullName>
    </submittedName>
</protein>
<evidence type="ECO:0000256" key="1">
    <source>
        <dbReference type="ARBA" id="ARBA00010617"/>
    </source>
</evidence>
<dbReference type="CDD" id="cd11031">
    <property type="entry name" value="Cyp158A-like"/>
    <property type="match status" value="1"/>
</dbReference>
<dbReference type="GO" id="GO:0020037">
    <property type="term" value="F:heme binding"/>
    <property type="evidence" value="ECO:0007669"/>
    <property type="project" value="InterPro"/>
</dbReference>
<dbReference type="GO" id="GO:0004497">
    <property type="term" value="F:monooxygenase activity"/>
    <property type="evidence" value="ECO:0007669"/>
    <property type="project" value="UniProtKB-KW"/>
</dbReference>
<evidence type="ECO:0000313" key="8">
    <source>
        <dbReference type="EMBL" id="ROP36819.1"/>
    </source>
</evidence>
<dbReference type="Pfam" id="PF00067">
    <property type="entry name" value="p450"/>
    <property type="match status" value="1"/>
</dbReference>
<evidence type="ECO:0000256" key="2">
    <source>
        <dbReference type="ARBA" id="ARBA00022617"/>
    </source>
</evidence>
<proteinExistence type="inferred from homology"/>
<dbReference type="GO" id="GO:0005506">
    <property type="term" value="F:iron ion binding"/>
    <property type="evidence" value="ECO:0007669"/>
    <property type="project" value="InterPro"/>
</dbReference>
<evidence type="ECO:0000256" key="7">
    <source>
        <dbReference type="RuleBase" id="RU000461"/>
    </source>
</evidence>
<evidence type="ECO:0000313" key="9">
    <source>
        <dbReference type="Proteomes" id="UP000268727"/>
    </source>
</evidence>
<dbReference type="PRINTS" id="PR00385">
    <property type="entry name" value="P450"/>
</dbReference>
<dbReference type="InterPro" id="IPR002397">
    <property type="entry name" value="Cyt_P450_B"/>
</dbReference>